<name>A0A2R7Y6U2_9CREN</name>
<protein>
    <recommendedName>
        <fullName evidence="3">HPr kinase/phosphorylase C-terminal domain-containing protein</fullName>
    </recommendedName>
</protein>
<proteinExistence type="predicted"/>
<evidence type="ECO:0000313" key="2">
    <source>
        <dbReference type="Proteomes" id="UP000244093"/>
    </source>
</evidence>
<dbReference type="InterPro" id="IPR027417">
    <property type="entry name" value="P-loop_NTPase"/>
</dbReference>
<sequence>MLQNCVLVGGVNIRFEGELQDGFLQGFQHTFSRRYLPEPILNEGCLSGYNSIVERYRGIEFKVLESKYDVDGVLDYFKVVSDIPQPYLNESPVFFLLQVAARGGAKIGRFFLTDSVAVVDSNGEAILFLGYPHTGKSTIALMAYSKGFEVLSTENTVVELREGKLHVVGGTKVLVYDPWVARVYNIKETFSEETKHGYRVVDLAKATSKAVDAEVRSIAVLHSAVGCGNASLVPVKGRKITKILWYFTTALIKGVDFYEPNPLDMPFSTNIEANLRTFLSYIVKNYEGKIFEVFGNHNSIFNEFFFKK</sequence>
<organism evidence="1 2">
    <name type="scientific">Zestosphaera tikiterensis</name>
    <dbReference type="NCBI Taxonomy" id="1973259"/>
    <lineage>
        <taxon>Archaea</taxon>
        <taxon>Thermoproteota</taxon>
        <taxon>Thermoprotei</taxon>
        <taxon>Desulfurococcales</taxon>
        <taxon>Desulfurococcaceae</taxon>
        <taxon>Zestosphaera</taxon>
    </lineage>
</organism>
<dbReference type="Gene3D" id="3.40.50.300">
    <property type="entry name" value="P-loop containing nucleotide triphosphate hydrolases"/>
    <property type="match status" value="1"/>
</dbReference>
<dbReference type="EMBL" id="NBVN01000004">
    <property type="protein sequence ID" value="PUA32602.1"/>
    <property type="molecule type" value="Genomic_DNA"/>
</dbReference>
<accession>A0A2R7Y6U2</accession>
<dbReference type="Proteomes" id="UP000244093">
    <property type="component" value="Unassembled WGS sequence"/>
</dbReference>
<reference evidence="1 2" key="1">
    <citation type="journal article" date="2018" name="Syst. Appl. Microbiol.">
        <title>A new symbiotic nanoarchaeote (Candidatus Nanoclepta minutus) and its host (Zestosphaera tikiterensis gen. nov., sp. nov.) from a New Zealand hot spring.</title>
        <authorList>
            <person name="St John E."/>
            <person name="Liu Y."/>
            <person name="Podar M."/>
            <person name="Stott M.B."/>
            <person name="Meneghin J."/>
            <person name="Chen Z."/>
            <person name="Lagutin K."/>
            <person name="Mitchell K."/>
            <person name="Reysenbach A.L."/>
        </authorList>
    </citation>
    <scope>NUCLEOTIDE SEQUENCE [LARGE SCALE GENOMIC DNA]</scope>
    <source>
        <strain evidence="1">NZ3</strain>
    </source>
</reference>
<dbReference type="AlphaFoldDB" id="A0A2R7Y6U2"/>
<gene>
    <name evidence="1" type="ORF">B7O98_07760</name>
</gene>
<evidence type="ECO:0000313" key="1">
    <source>
        <dbReference type="EMBL" id="PUA32602.1"/>
    </source>
</evidence>
<comment type="caution">
    <text evidence="1">The sequence shown here is derived from an EMBL/GenBank/DDBJ whole genome shotgun (WGS) entry which is preliminary data.</text>
</comment>
<evidence type="ECO:0008006" key="3">
    <source>
        <dbReference type="Google" id="ProtNLM"/>
    </source>
</evidence>
<dbReference type="SUPFAM" id="SSF53795">
    <property type="entry name" value="PEP carboxykinase-like"/>
    <property type="match status" value="1"/>
</dbReference>